<reference evidence="2 3" key="1">
    <citation type="journal article" date="2022" name="Front. Microbiol.">
        <title>Identification and characterization of a novel class of self-sufficient cytochrome P450 hydroxylase involved in cyclohexanecarboxylate degradation in Paraburkholderia terrae strain KU-64.</title>
        <authorList>
            <person name="Yamamoto T."/>
            <person name="Hasegawa Y."/>
            <person name="Iwaki H."/>
        </authorList>
    </citation>
    <scope>NUCLEOTIDE SEQUENCE [LARGE SCALE GENOMIC DNA]</scope>
    <source>
        <strain evidence="2 3">KU-64</strain>
    </source>
</reference>
<accession>A0ABM7TTK3</accession>
<proteinExistence type="predicted"/>
<name>A0ABM7TTK3_9BURK</name>
<evidence type="ECO:0000259" key="1">
    <source>
        <dbReference type="Pfam" id="PF04536"/>
    </source>
</evidence>
<protein>
    <recommendedName>
        <fullName evidence="1">TPM domain-containing protein</fullName>
    </recommendedName>
</protein>
<evidence type="ECO:0000313" key="2">
    <source>
        <dbReference type="EMBL" id="BCZ81773.1"/>
    </source>
</evidence>
<dbReference type="Pfam" id="PF04536">
    <property type="entry name" value="TPM_phosphatase"/>
    <property type="match status" value="1"/>
</dbReference>
<keyword evidence="3" id="KW-1185">Reference proteome</keyword>
<dbReference type="PANTHER" id="PTHR30373:SF8">
    <property type="entry name" value="BLL7265 PROTEIN"/>
    <property type="match status" value="1"/>
</dbReference>
<dbReference type="InterPro" id="IPR007621">
    <property type="entry name" value="TPM_dom"/>
</dbReference>
<feature type="domain" description="TPM" evidence="1">
    <location>
        <begin position="22"/>
        <end position="142"/>
    </location>
</feature>
<dbReference type="PANTHER" id="PTHR30373">
    <property type="entry name" value="UPF0603 PROTEIN YGCG"/>
    <property type="match status" value="1"/>
</dbReference>
<dbReference type="Proteomes" id="UP001319874">
    <property type="component" value="Chromosome 2"/>
</dbReference>
<gene>
    <name evidence="2" type="ORF">PTKU64_54480</name>
</gene>
<sequence>MDVKRIIRHLLMTHWHVKAAFPPRTLSAIEKAIQESHKAHVGQVMFVVEGALHSAALFDGLTPRERAIDVFSQLRVWDTEQNNGVLIYLLLADRDVEIIADRGIHSRASGEEWEAVCRMMESAFQCGKYQSGAVQGVEQVTALLKKHFPAHRPPSEDLPATPVVM</sequence>
<dbReference type="RefSeq" id="WP_229514072.1">
    <property type="nucleotide sequence ID" value="NZ_AP024956.1"/>
</dbReference>
<dbReference type="EMBL" id="AP024956">
    <property type="protein sequence ID" value="BCZ81773.1"/>
    <property type="molecule type" value="Genomic_DNA"/>
</dbReference>
<dbReference type="Gene3D" id="3.10.310.50">
    <property type="match status" value="1"/>
</dbReference>
<organism evidence="2 3">
    <name type="scientific">Paraburkholderia terrae</name>
    <dbReference type="NCBI Taxonomy" id="311230"/>
    <lineage>
        <taxon>Bacteria</taxon>
        <taxon>Pseudomonadati</taxon>
        <taxon>Pseudomonadota</taxon>
        <taxon>Betaproteobacteria</taxon>
        <taxon>Burkholderiales</taxon>
        <taxon>Burkholderiaceae</taxon>
        <taxon>Paraburkholderia</taxon>
    </lineage>
</organism>
<evidence type="ECO:0000313" key="3">
    <source>
        <dbReference type="Proteomes" id="UP001319874"/>
    </source>
</evidence>